<proteinExistence type="predicted"/>
<sequence>MVSLNKLVNGGLILAGQSVYSDVASPEQAAIEQYNILKFLGGSAPYIQHPGFGISTEIPSQCTLEQVQLFSRHGERYPSTGSGKSYEAVFKKLKAYNGTFKGELAFLNDDYTYFVKDTYWYEKETTPGNSEGYFSGTSDALKHGAAFRAKYNALYNSSEVLPVFSSNSGRCYQTSNYFARGFLGDQYSDSTVKFSIISESPDSGANSLTPRYACNAYNSSANATLVNKYDKSYLKDILKRLQSSNPGLNLTTGDIENLFGYLAYEINVRGYSPFADIFTNEEYIRYSYGNDISNFYSNGPGNNLTKVIGSTLLNASVTLLKNSDAKNKIWLSFSHDTDWEILHAALGLTSPEHPLPVDYVQFPDTYVHSQIVPQGARLYTEKYKCGNSSYVRYILNDAVYPIKNCSSGPGFSCEFSDFEKYIDERLNGVNFVDQCKVFNNVSHDVSFYWDYENTEYNATLINS</sequence>
<gene>
    <name evidence="3" type="primary">PHO5</name>
    <name evidence="3" type="ORF">CAAN4_A12178</name>
</gene>
<dbReference type="CDD" id="cd07061">
    <property type="entry name" value="HP_HAP_like"/>
    <property type="match status" value="1"/>
</dbReference>
<evidence type="ECO:0000313" key="3">
    <source>
        <dbReference type="EMBL" id="CAK7894388.1"/>
    </source>
</evidence>
<dbReference type="Gene3D" id="3.40.50.1240">
    <property type="entry name" value="Phosphoglycerate mutase-like"/>
    <property type="match status" value="1"/>
</dbReference>
<keyword evidence="2" id="KW-0325">Glycoprotein</keyword>
<dbReference type="SUPFAM" id="SSF53254">
    <property type="entry name" value="Phosphoglycerate mutase-like"/>
    <property type="match status" value="1"/>
</dbReference>
<dbReference type="PANTHER" id="PTHR20963:SF18">
    <property type="entry name" value="ACID PHOSPHATASE PHO11-RELATED"/>
    <property type="match status" value="1"/>
</dbReference>
<reference evidence="3 4" key="1">
    <citation type="submission" date="2024-01" db="EMBL/GenBank/DDBJ databases">
        <authorList>
            <consortium name="Genoscope - CEA"/>
            <person name="William W."/>
        </authorList>
    </citation>
    <scope>NUCLEOTIDE SEQUENCE [LARGE SCALE GENOMIC DNA]</scope>
    <source>
        <strain evidence="3 4">29B2s-10</strain>
    </source>
</reference>
<keyword evidence="4" id="KW-1185">Reference proteome</keyword>
<protein>
    <submittedName>
        <fullName evidence="3">Repressible acid phosphatase</fullName>
    </submittedName>
</protein>
<accession>A0ABP0E8K2</accession>
<dbReference type="PIRSF" id="PIRSF000894">
    <property type="entry name" value="Acid_phosphatase"/>
    <property type="match status" value="1"/>
</dbReference>
<dbReference type="InterPro" id="IPR000560">
    <property type="entry name" value="His_Pase_clade-2"/>
</dbReference>
<evidence type="ECO:0000256" key="1">
    <source>
        <dbReference type="ARBA" id="ARBA00022801"/>
    </source>
</evidence>
<evidence type="ECO:0000256" key="2">
    <source>
        <dbReference type="ARBA" id="ARBA00023180"/>
    </source>
</evidence>
<dbReference type="Pfam" id="PF00328">
    <property type="entry name" value="His_Phos_2"/>
    <property type="match status" value="1"/>
</dbReference>
<dbReference type="PANTHER" id="PTHR20963">
    <property type="entry name" value="MULTIPLE INOSITOL POLYPHOSPHATE PHOSPHATASE-RELATED"/>
    <property type="match status" value="1"/>
</dbReference>
<dbReference type="InterPro" id="IPR016274">
    <property type="entry name" value="Histidine_acid_Pase_euk"/>
</dbReference>
<keyword evidence="1" id="KW-0378">Hydrolase</keyword>
<organism evidence="3 4">
    <name type="scientific">[Candida] anglica</name>
    <dbReference type="NCBI Taxonomy" id="148631"/>
    <lineage>
        <taxon>Eukaryota</taxon>
        <taxon>Fungi</taxon>
        <taxon>Dikarya</taxon>
        <taxon>Ascomycota</taxon>
        <taxon>Saccharomycotina</taxon>
        <taxon>Pichiomycetes</taxon>
        <taxon>Debaryomycetaceae</taxon>
        <taxon>Kurtzmaniella</taxon>
    </lineage>
</organism>
<dbReference type="Proteomes" id="UP001497600">
    <property type="component" value="Chromosome A"/>
</dbReference>
<dbReference type="InterPro" id="IPR029033">
    <property type="entry name" value="His_PPase_superfam"/>
</dbReference>
<dbReference type="EMBL" id="OZ004253">
    <property type="protein sequence ID" value="CAK7894388.1"/>
    <property type="molecule type" value="Genomic_DNA"/>
</dbReference>
<evidence type="ECO:0000313" key="4">
    <source>
        <dbReference type="Proteomes" id="UP001497600"/>
    </source>
</evidence>
<name>A0ABP0E8K2_9ASCO</name>